<comment type="caution">
    <text evidence="2">The sequence shown here is derived from an EMBL/GenBank/DDBJ whole genome shotgun (WGS) entry which is preliminary data.</text>
</comment>
<accession>A0A2U2DKY6</accession>
<proteinExistence type="predicted"/>
<feature type="region of interest" description="Disordered" evidence="1">
    <location>
        <begin position="43"/>
        <end position="70"/>
    </location>
</feature>
<gene>
    <name evidence="2" type="ORF">DEM27_23945</name>
</gene>
<dbReference type="Proteomes" id="UP000245252">
    <property type="component" value="Unassembled WGS sequence"/>
</dbReference>
<evidence type="ECO:0008006" key="4">
    <source>
        <dbReference type="Google" id="ProtNLM"/>
    </source>
</evidence>
<sequence>MDDDREHRIRNRAYELWESEGRPEGEQDRHWQMALAELGLLDPTTLPVTSGGSEDAEEDALRNPLPPSPD</sequence>
<evidence type="ECO:0000313" key="3">
    <source>
        <dbReference type="Proteomes" id="UP000245252"/>
    </source>
</evidence>
<dbReference type="InterPro" id="IPR021327">
    <property type="entry name" value="DUF2934"/>
</dbReference>
<dbReference type="EMBL" id="QFBC01000013">
    <property type="protein sequence ID" value="PWE53962.1"/>
    <property type="molecule type" value="Genomic_DNA"/>
</dbReference>
<organism evidence="2 3">
    <name type="scientific">Metarhizobium album</name>
    <dbReference type="NCBI Taxonomy" id="2182425"/>
    <lineage>
        <taxon>Bacteria</taxon>
        <taxon>Pseudomonadati</taxon>
        <taxon>Pseudomonadota</taxon>
        <taxon>Alphaproteobacteria</taxon>
        <taxon>Hyphomicrobiales</taxon>
        <taxon>Rhizobiaceae</taxon>
        <taxon>Metarhizobium</taxon>
    </lineage>
</organism>
<name>A0A2U2DKY6_9HYPH</name>
<evidence type="ECO:0000313" key="2">
    <source>
        <dbReference type="EMBL" id="PWE53962.1"/>
    </source>
</evidence>
<evidence type="ECO:0000256" key="1">
    <source>
        <dbReference type="SAM" id="MobiDB-lite"/>
    </source>
</evidence>
<dbReference type="OrthoDB" id="9811127at2"/>
<protein>
    <recommendedName>
        <fullName evidence="4">DUF2934 domain-containing protein</fullName>
    </recommendedName>
</protein>
<reference evidence="2 3" key="1">
    <citation type="submission" date="2018-05" db="EMBL/GenBank/DDBJ databases">
        <title>The draft genome of strain NS-104.</title>
        <authorList>
            <person name="Hang P."/>
            <person name="Jiang J."/>
        </authorList>
    </citation>
    <scope>NUCLEOTIDE SEQUENCE [LARGE SCALE GENOMIC DNA]</scope>
    <source>
        <strain evidence="2 3">NS-104</strain>
    </source>
</reference>
<dbReference type="RefSeq" id="WP_109460758.1">
    <property type="nucleotide sequence ID" value="NZ_QFBC01000013.1"/>
</dbReference>
<dbReference type="AlphaFoldDB" id="A0A2U2DKY6"/>
<keyword evidence="3" id="KW-1185">Reference proteome</keyword>
<dbReference type="Pfam" id="PF11154">
    <property type="entry name" value="DUF2934"/>
    <property type="match status" value="1"/>
</dbReference>